<dbReference type="EMBL" id="UOFG01000143">
    <property type="protein sequence ID" value="VAW61263.1"/>
    <property type="molecule type" value="Genomic_DNA"/>
</dbReference>
<keyword evidence="3" id="KW-0813">Transport</keyword>
<dbReference type="InterPro" id="IPR029046">
    <property type="entry name" value="LolA/LolB/LppX"/>
</dbReference>
<dbReference type="CDD" id="cd16326">
    <property type="entry name" value="LolB"/>
    <property type="match status" value="1"/>
</dbReference>
<proteinExistence type="inferred from homology"/>
<name>A0A3B0XA55_9ZZZZ</name>
<evidence type="ECO:0008006" key="8">
    <source>
        <dbReference type="Google" id="ProtNLM"/>
    </source>
</evidence>
<dbReference type="GO" id="GO:0009279">
    <property type="term" value="C:cell outer membrane"/>
    <property type="evidence" value="ECO:0007669"/>
    <property type="project" value="UniProtKB-SubCell"/>
</dbReference>
<keyword evidence="4" id="KW-0653">Protein transport</keyword>
<dbReference type="SUPFAM" id="SSF89392">
    <property type="entry name" value="Prokaryotic lipoproteins and lipoprotein localization factors"/>
    <property type="match status" value="1"/>
</dbReference>
<dbReference type="InterPro" id="IPR004565">
    <property type="entry name" value="OM_lipoprot_LolB"/>
</dbReference>
<dbReference type="GO" id="GO:0015031">
    <property type="term" value="P:protein transport"/>
    <property type="evidence" value="ECO:0007669"/>
    <property type="project" value="UniProtKB-KW"/>
</dbReference>
<dbReference type="AlphaFoldDB" id="A0A3B0XA55"/>
<comment type="subunit">
    <text evidence="2">Monomer.</text>
</comment>
<reference evidence="7" key="1">
    <citation type="submission" date="2018-06" db="EMBL/GenBank/DDBJ databases">
        <authorList>
            <person name="Zhirakovskaya E."/>
        </authorList>
    </citation>
    <scope>NUCLEOTIDE SEQUENCE</scope>
</reference>
<evidence type="ECO:0000256" key="5">
    <source>
        <dbReference type="ARBA" id="ARBA00023136"/>
    </source>
</evidence>
<sequence>MKFLRPFLLLPVFVWLTACTVPILKDEVIEKVDWTEQLRANNKIQSWVIKGRIAVQNEDDGAQLDYEWKQLSPTDYEIRLQAPFGMATAWISGRAGGVSLKTSSGDHLSDTDVDRLLLRLYGWPLPVKGLHYWVRGLPSPQSTYTVPQWDDNGMPMVILQDGWRIEFRRHTLVSQRFVLPRKVFISRPDEEVEVRLIVRKWLIEGD</sequence>
<dbReference type="PROSITE" id="PS51257">
    <property type="entry name" value="PROKAR_LIPOPROTEIN"/>
    <property type="match status" value="1"/>
</dbReference>
<evidence type="ECO:0000313" key="7">
    <source>
        <dbReference type="EMBL" id="VAW61263.1"/>
    </source>
</evidence>
<keyword evidence="5" id="KW-0472">Membrane</keyword>
<evidence type="ECO:0000256" key="1">
    <source>
        <dbReference type="ARBA" id="ARBA00004442"/>
    </source>
</evidence>
<evidence type="ECO:0000256" key="2">
    <source>
        <dbReference type="ARBA" id="ARBA00011245"/>
    </source>
</evidence>
<accession>A0A3B0XA55</accession>
<gene>
    <name evidence="7" type="ORF">MNBD_GAMMA11-3301</name>
</gene>
<protein>
    <recommendedName>
        <fullName evidence="8">Outer-membrane lipoprotein LolB</fullName>
    </recommendedName>
</protein>
<dbReference type="HAMAP" id="MF_00233">
    <property type="entry name" value="LolB"/>
    <property type="match status" value="1"/>
</dbReference>
<evidence type="ECO:0000256" key="3">
    <source>
        <dbReference type="ARBA" id="ARBA00022448"/>
    </source>
</evidence>
<dbReference type="NCBIfam" id="TIGR00548">
    <property type="entry name" value="lolB"/>
    <property type="match status" value="1"/>
</dbReference>
<organism evidence="7">
    <name type="scientific">hydrothermal vent metagenome</name>
    <dbReference type="NCBI Taxonomy" id="652676"/>
    <lineage>
        <taxon>unclassified sequences</taxon>
        <taxon>metagenomes</taxon>
        <taxon>ecological metagenomes</taxon>
    </lineage>
</organism>
<dbReference type="Pfam" id="PF03550">
    <property type="entry name" value="LolB"/>
    <property type="match status" value="1"/>
</dbReference>
<evidence type="ECO:0000256" key="4">
    <source>
        <dbReference type="ARBA" id="ARBA00022927"/>
    </source>
</evidence>
<evidence type="ECO:0000256" key="6">
    <source>
        <dbReference type="ARBA" id="ARBA00023186"/>
    </source>
</evidence>
<keyword evidence="6" id="KW-0143">Chaperone</keyword>
<dbReference type="Gene3D" id="2.50.20.10">
    <property type="entry name" value="Lipoprotein localisation LolA/LolB/LppX"/>
    <property type="match status" value="1"/>
</dbReference>
<comment type="subcellular location">
    <subcellularLocation>
        <location evidence="1">Cell outer membrane</location>
    </subcellularLocation>
</comment>